<evidence type="ECO:0000256" key="1">
    <source>
        <dbReference type="ARBA" id="ARBA00004651"/>
    </source>
</evidence>
<dbReference type="Proteomes" id="UP000239735">
    <property type="component" value="Unassembled WGS sequence"/>
</dbReference>
<dbReference type="Gene3D" id="1.20.1250.20">
    <property type="entry name" value="MFS general substrate transporter like domains"/>
    <property type="match status" value="1"/>
</dbReference>
<evidence type="ECO:0000256" key="3">
    <source>
        <dbReference type="ARBA" id="ARBA00022448"/>
    </source>
</evidence>
<feature type="transmembrane region" description="Helical" evidence="9">
    <location>
        <begin position="527"/>
        <end position="545"/>
    </location>
</feature>
<gene>
    <name evidence="11" type="ORF">SBA5_140039</name>
</gene>
<evidence type="ECO:0000313" key="11">
    <source>
        <dbReference type="EMBL" id="SPE18172.1"/>
    </source>
</evidence>
<dbReference type="NCBIfam" id="TIGR00711">
    <property type="entry name" value="efflux_EmrB"/>
    <property type="match status" value="1"/>
</dbReference>
<keyword evidence="5 9" id="KW-0812">Transmembrane</keyword>
<feature type="domain" description="Major facilitator superfamily (MFS) profile" evidence="10">
    <location>
        <begin position="51"/>
        <end position="550"/>
    </location>
</feature>
<feature type="transmembrane region" description="Helical" evidence="9">
    <location>
        <begin position="412"/>
        <end position="430"/>
    </location>
</feature>
<evidence type="ECO:0000256" key="4">
    <source>
        <dbReference type="ARBA" id="ARBA00022475"/>
    </source>
</evidence>
<feature type="transmembrane region" description="Helical" evidence="9">
    <location>
        <begin position="271"/>
        <end position="293"/>
    </location>
</feature>
<keyword evidence="7 9" id="KW-0472">Membrane</keyword>
<organism evidence="11 12">
    <name type="scientific">Candidatus Sulfuritelmatomonas gaucii</name>
    <dbReference type="NCBI Taxonomy" id="2043161"/>
    <lineage>
        <taxon>Bacteria</taxon>
        <taxon>Pseudomonadati</taxon>
        <taxon>Acidobacteriota</taxon>
        <taxon>Terriglobia</taxon>
        <taxon>Terriglobales</taxon>
        <taxon>Acidobacteriaceae</taxon>
        <taxon>Candidatus Sulfuritelmatomonas</taxon>
    </lineage>
</organism>
<feature type="region of interest" description="Disordered" evidence="8">
    <location>
        <begin position="1"/>
        <end position="37"/>
    </location>
</feature>
<evidence type="ECO:0000256" key="7">
    <source>
        <dbReference type="ARBA" id="ARBA00023136"/>
    </source>
</evidence>
<dbReference type="PANTHER" id="PTHR42718:SF9">
    <property type="entry name" value="MAJOR FACILITATOR SUPERFAMILY MULTIDRUG TRANSPORTER MFSC"/>
    <property type="match status" value="1"/>
</dbReference>
<protein>
    <submittedName>
        <fullName evidence="11">Drug resistance transporter, EmrB/QacA subfamily</fullName>
    </submittedName>
</protein>
<name>A0A2N9L4G4_9BACT</name>
<comment type="similarity">
    <text evidence="2">Belongs to the major facilitator superfamily. EmrB family.</text>
</comment>
<dbReference type="PRINTS" id="PR01036">
    <property type="entry name" value="TCRTETB"/>
</dbReference>
<dbReference type="InterPro" id="IPR011701">
    <property type="entry name" value="MFS"/>
</dbReference>
<feature type="transmembrane region" description="Helical" evidence="9">
    <location>
        <begin position="371"/>
        <end position="392"/>
    </location>
</feature>
<dbReference type="InterPro" id="IPR004638">
    <property type="entry name" value="EmrB-like"/>
</dbReference>
<evidence type="ECO:0000256" key="2">
    <source>
        <dbReference type="ARBA" id="ARBA00008537"/>
    </source>
</evidence>
<feature type="transmembrane region" description="Helical" evidence="9">
    <location>
        <begin position="89"/>
        <end position="110"/>
    </location>
</feature>
<evidence type="ECO:0000256" key="9">
    <source>
        <dbReference type="SAM" id="Phobius"/>
    </source>
</evidence>
<dbReference type="CDD" id="cd17503">
    <property type="entry name" value="MFS_LmrB_MDR_like"/>
    <property type="match status" value="1"/>
</dbReference>
<feature type="transmembrane region" description="Helical" evidence="9">
    <location>
        <begin position="338"/>
        <end position="359"/>
    </location>
</feature>
<feature type="transmembrane region" description="Helical" evidence="9">
    <location>
        <begin position="203"/>
        <end position="222"/>
    </location>
</feature>
<dbReference type="PANTHER" id="PTHR42718">
    <property type="entry name" value="MAJOR FACILITATOR SUPERFAMILY MULTIDRUG TRANSPORTER MFSC"/>
    <property type="match status" value="1"/>
</dbReference>
<keyword evidence="3" id="KW-0813">Transport</keyword>
<sequence length="560" mass="60205">MSAIDTTLPAPPAGTAPGGKGNGSGVRPSPTRDPALDLPVQWKPRVNPWLIAMTVALAAFMEVLDTSIANVALPHIGGSLGASTDEATWVLTSYLVSNAIVLPLGGWISSVMGRRNFFVLCITGFTGASFLCGSAPSLPVLLLCRVLQGMFGGGMQPMAQAIMADSFEPHKRGQAFALYGLVAVLAPSIGPTLGGWITDNFSWRWIFFINIPVGILAFILVMRLVEDPPWIKADPSRLRNMDYMGLAFLAMAMGGLQIMLDKGEENDWFSSSFICFFGFLFIAGMIGLFVWEWNKKDPLINLHLFRYKNFAICCFLMMLVGGVLNANTVLQPQFTQQLLGYTATIAGLALTAGGVALVIMMPLAGIATGKIAARWLAAFGFALLVITFWYAAHITSLQMSFAQASWLRVVQMLPLPFCFISITNAAYVGMPKEQSNQVAGLINFVRNIGGSILIAITNAQVTSRSMWHEQHLQQAMQPGSIGFDQHSQALTGLLNGAFGTANGGSMALAQIYHQLIQQAQTQGYQDVYMELACASIVLVALSFMLSKNRPGEGGGGGAMH</sequence>
<feature type="transmembrane region" description="Helical" evidence="9">
    <location>
        <begin position="243"/>
        <end position="259"/>
    </location>
</feature>
<feature type="transmembrane region" description="Helical" evidence="9">
    <location>
        <begin position="176"/>
        <end position="197"/>
    </location>
</feature>
<keyword evidence="4" id="KW-1003">Cell membrane</keyword>
<dbReference type="GO" id="GO:0005886">
    <property type="term" value="C:plasma membrane"/>
    <property type="evidence" value="ECO:0007669"/>
    <property type="project" value="UniProtKB-SubCell"/>
</dbReference>
<evidence type="ECO:0000259" key="10">
    <source>
        <dbReference type="PROSITE" id="PS50850"/>
    </source>
</evidence>
<dbReference type="EMBL" id="OKRB01000046">
    <property type="protein sequence ID" value="SPE18172.1"/>
    <property type="molecule type" value="Genomic_DNA"/>
</dbReference>
<evidence type="ECO:0000256" key="5">
    <source>
        <dbReference type="ARBA" id="ARBA00022692"/>
    </source>
</evidence>
<dbReference type="GO" id="GO:0022857">
    <property type="term" value="F:transmembrane transporter activity"/>
    <property type="evidence" value="ECO:0007669"/>
    <property type="project" value="InterPro"/>
</dbReference>
<dbReference type="InterPro" id="IPR020846">
    <property type="entry name" value="MFS_dom"/>
</dbReference>
<feature type="transmembrane region" description="Helical" evidence="9">
    <location>
        <begin position="49"/>
        <end position="69"/>
    </location>
</feature>
<dbReference type="PROSITE" id="PS50850">
    <property type="entry name" value="MFS"/>
    <property type="match status" value="1"/>
</dbReference>
<evidence type="ECO:0000313" key="12">
    <source>
        <dbReference type="Proteomes" id="UP000239735"/>
    </source>
</evidence>
<proteinExistence type="inferred from homology"/>
<evidence type="ECO:0000256" key="8">
    <source>
        <dbReference type="SAM" id="MobiDB-lite"/>
    </source>
</evidence>
<feature type="transmembrane region" description="Helical" evidence="9">
    <location>
        <begin position="117"/>
        <end position="140"/>
    </location>
</feature>
<reference evidence="12" key="1">
    <citation type="submission" date="2018-02" db="EMBL/GenBank/DDBJ databases">
        <authorList>
            <person name="Hausmann B."/>
        </authorList>
    </citation>
    <scope>NUCLEOTIDE SEQUENCE [LARGE SCALE GENOMIC DNA]</scope>
    <source>
        <strain evidence="12">Peat soil MAG SbA5</strain>
    </source>
</reference>
<feature type="transmembrane region" description="Helical" evidence="9">
    <location>
        <begin position="305"/>
        <end position="326"/>
    </location>
</feature>
<dbReference type="SUPFAM" id="SSF103473">
    <property type="entry name" value="MFS general substrate transporter"/>
    <property type="match status" value="1"/>
</dbReference>
<comment type="subcellular location">
    <subcellularLocation>
        <location evidence="1">Cell membrane</location>
        <topology evidence="1">Multi-pass membrane protein</topology>
    </subcellularLocation>
</comment>
<evidence type="ECO:0000256" key="6">
    <source>
        <dbReference type="ARBA" id="ARBA00022989"/>
    </source>
</evidence>
<dbReference type="Pfam" id="PF07690">
    <property type="entry name" value="MFS_1"/>
    <property type="match status" value="1"/>
</dbReference>
<keyword evidence="6 9" id="KW-1133">Transmembrane helix</keyword>
<accession>A0A2N9L4G4</accession>
<dbReference type="Gene3D" id="1.20.1720.10">
    <property type="entry name" value="Multidrug resistance protein D"/>
    <property type="match status" value="1"/>
</dbReference>
<dbReference type="AlphaFoldDB" id="A0A2N9L4G4"/>
<dbReference type="InterPro" id="IPR036259">
    <property type="entry name" value="MFS_trans_sf"/>
</dbReference>